<evidence type="ECO:0000256" key="1">
    <source>
        <dbReference type="SAM" id="Phobius"/>
    </source>
</evidence>
<keyword evidence="1" id="KW-1133">Transmembrane helix</keyword>
<evidence type="ECO:0000259" key="2">
    <source>
        <dbReference type="Pfam" id="PF14258"/>
    </source>
</evidence>
<dbReference type="Proteomes" id="UP001595882">
    <property type="component" value="Unassembled WGS sequence"/>
</dbReference>
<keyword evidence="1" id="KW-0472">Membrane</keyword>
<dbReference type="RefSeq" id="WP_390249408.1">
    <property type="nucleotide sequence ID" value="NZ_JBHSDT010000003.1"/>
</dbReference>
<feature type="transmembrane region" description="Helical" evidence="1">
    <location>
        <begin position="235"/>
        <end position="254"/>
    </location>
</feature>
<reference evidence="4" key="1">
    <citation type="journal article" date="2019" name="Int. J. Syst. Evol. Microbiol.">
        <title>The Global Catalogue of Microorganisms (GCM) 10K type strain sequencing project: providing services to taxonomists for standard genome sequencing and annotation.</title>
        <authorList>
            <consortium name="The Broad Institute Genomics Platform"/>
            <consortium name="The Broad Institute Genome Sequencing Center for Infectious Disease"/>
            <person name="Wu L."/>
            <person name="Ma J."/>
        </authorList>
    </citation>
    <scope>NUCLEOTIDE SEQUENCE [LARGE SCALE GENOMIC DNA]</scope>
    <source>
        <strain evidence="4">CCUG 37865</strain>
    </source>
</reference>
<keyword evidence="4" id="KW-1185">Reference proteome</keyword>
<sequence length="373" mass="42981">MKHKKIYLFGIIAFLLLMIVSFLSTSNSPKEYPDFVTESPSPTGTKALYTYLQEANKKVQTQSIHPSEMRARDAKEVRILINPSIYTNQQVIDSYTDYIMDGNTIILWKYNPDGLFDLKADYVDISDDTTEEIQTNNLSFDAQIESAVRLDALESDQVLLEDELGVIGLERQIGAGKLITILEPGWLTNEVITKEDHTALVFYILSLVDSTSFIFDEYGRSAGGQITSHLSLYPNWAYILLVEGILFAILILWYQGKRFGPIIPVREENIRFSDERIKALAIWYLKGKNYHASLVDQANFLKEVIRERFGIPYSKNWRERLEALEQKIDIPADELKILARELEEILQQDNVHKQEYIQWSKSINNIRKEVEKG</sequence>
<name>A0ABV8WRP5_9BACI</name>
<evidence type="ECO:0000313" key="3">
    <source>
        <dbReference type="EMBL" id="MFC4402124.1"/>
    </source>
</evidence>
<organism evidence="3 4">
    <name type="scientific">Gracilibacillus xinjiangensis</name>
    <dbReference type="NCBI Taxonomy" id="1193282"/>
    <lineage>
        <taxon>Bacteria</taxon>
        <taxon>Bacillati</taxon>
        <taxon>Bacillota</taxon>
        <taxon>Bacilli</taxon>
        <taxon>Bacillales</taxon>
        <taxon>Bacillaceae</taxon>
        <taxon>Gracilibacillus</taxon>
    </lineage>
</organism>
<accession>A0ABV8WRP5</accession>
<dbReference type="Pfam" id="PF14258">
    <property type="entry name" value="DUF4350"/>
    <property type="match status" value="1"/>
</dbReference>
<comment type="caution">
    <text evidence="3">The sequence shown here is derived from an EMBL/GenBank/DDBJ whole genome shotgun (WGS) entry which is preliminary data.</text>
</comment>
<feature type="transmembrane region" description="Helical" evidence="1">
    <location>
        <begin position="6"/>
        <end position="23"/>
    </location>
</feature>
<keyword evidence="1" id="KW-0812">Transmembrane</keyword>
<dbReference type="InterPro" id="IPR025646">
    <property type="entry name" value="DUF4350"/>
</dbReference>
<evidence type="ECO:0000313" key="4">
    <source>
        <dbReference type="Proteomes" id="UP001595882"/>
    </source>
</evidence>
<proteinExistence type="predicted"/>
<protein>
    <submittedName>
        <fullName evidence="3">DUF4350 domain-containing protein</fullName>
    </submittedName>
</protein>
<gene>
    <name evidence="3" type="ORF">ACFOY7_03435</name>
</gene>
<dbReference type="EMBL" id="JBHSDT010000003">
    <property type="protein sequence ID" value="MFC4402124.1"/>
    <property type="molecule type" value="Genomic_DNA"/>
</dbReference>
<feature type="domain" description="DUF4350" evidence="2">
    <location>
        <begin position="38"/>
        <end position="204"/>
    </location>
</feature>